<evidence type="ECO:0000313" key="3">
    <source>
        <dbReference type="Proteomes" id="UP001055336"/>
    </source>
</evidence>
<dbReference type="Pfam" id="PF19289">
    <property type="entry name" value="PmbA_TldD_3rd"/>
    <property type="match status" value="1"/>
</dbReference>
<protein>
    <submittedName>
        <fullName evidence="2">Metallopeptidase TldD-related protein</fullName>
    </submittedName>
</protein>
<dbReference type="InterPro" id="IPR045569">
    <property type="entry name" value="Metalloprtase-TldD/E_C"/>
</dbReference>
<dbReference type="RefSeq" id="WP_240263163.1">
    <property type="nucleotide sequence ID" value="NZ_CP092488.2"/>
</dbReference>
<dbReference type="Proteomes" id="UP001055336">
    <property type="component" value="Chromosome"/>
</dbReference>
<gene>
    <name evidence="2" type="ORF">MKK62_09280</name>
</gene>
<dbReference type="SUPFAM" id="SSF111283">
    <property type="entry name" value="Putative modulator of DNA gyrase, PmbA/TldD"/>
    <property type="match status" value="1"/>
</dbReference>
<organism evidence="2 3">
    <name type="scientific">Mycobacterium paraterrae</name>
    <dbReference type="NCBI Taxonomy" id="577492"/>
    <lineage>
        <taxon>Bacteria</taxon>
        <taxon>Bacillati</taxon>
        <taxon>Actinomycetota</taxon>
        <taxon>Actinomycetes</taxon>
        <taxon>Mycobacteriales</taxon>
        <taxon>Mycobacteriaceae</taxon>
        <taxon>Mycobacterium</taxon>
    </lineage>
</organism>
<dbReference type="PANTHER" id="PTHR43666:SF1">
    <property type="entry name" value="CONSERVED PROTEIN"/>
    <property type="match status" value="1"/>
</dbReference>
<evidence type="ECO:0000313" key="2">
    <source>
        <dbReference type="EMBL" id="UMB71412.1"/>
    </source>
</evidence>
<keyword evidence="3" id="KW-1185">Reference proteome</keyword>
<dbReference type="InterPro" id="IPR036059">
    <property type="entry name" value="TldD/PmbA_sf"/>
</dbReference>
<evidence type="ECO:0000259" key="1">
    <source>
        <dbReference type="Pfam" id="PF19289"/>
    </source>
</evidence>
<proteinExistence type="predicted"/>
<name>A0ABY3VPR8_9MYCO</name>
<reference evidence="2" key="1">
    <citation type="submission" date="2022-08" db="EMBL/GenBank/DDBJ databases">
        <title>Whole genome sequencing of non-tuberculosis mycobacteria type-strains.</title>
        <authorList>
            <person name="Igarashi Y."/>
            <person name="Osugi A."/>
            <person name="Mitarai S."/>
        </authorList>
    </citation>
    <scope>NUCLEOTIDE SEQUENCE</scope>
    <source>
        <strain evidence="2">DSM 45127</strain>
    </source>
</reference>
<dbReference type="Gene3D" id="3.30.2290.10">
    <property type="entry name" value="PmbA/TldD superfamily"/>
    <property type="match status" value="1"/>
</dbReference>
<dbReference type="PANTHER" id="PTHR43666">
    <property type="entry name" value="TLDD PROTEIN"/>
    <property type="match status" value="1"/>
</dbReference>
<sequence length="457" mass="48592">MIGPQQVVDLALETAARLGRAAETIVLVTDRSATSLRWANNSMTTNGVSTARQTTVISIVRHGDTARVGSLTTSEVEPSAIEELVGSSQAIALEAPEARDAAPLLSSNTAPDDWEAAIPSTGPDVFSGIADPLARGFRGANQLFGFAQHSVETTLLASSTGLRRRYTQPAGSVEINAKRDGASAWAGVGTSDFVGVSTDSLLEQLDMRLGWAGKRIDLPAGRYETILPPSAVADMMIYLGWSMMGRGAQEGRNALSAPDGGTRVGEKLTDLPLTLYSDPEAPGLSCTPFVAATSSSETLSIFDNGMKIGRVDWIRDGVINALAYPRAAAAEFGAPVAVAAENFLMTGDSIDLADMIAQTERGLLLTTLWYMREVDPTTLLLTGLTRDGVYLVEDGEVSAAVNNFRFNESPLDLLRRATQAGVSEPTLPREWGDWVTRAAMPSLRIPDFHMSSVSQAT</sequence>
<feature type="domain" description="Metalloprotease TldD/E C-terminal" evidence="1">
    <location>
        <begin position="221"/>
        <end position="451"/>
    </location>
</feature>
<accession>A0ABY3VPR8</accession>
<dbReference type="InterPro" id="IPR035068">
    <property type="entry name" value="TldD/PmbA_N"/>
</dbReference>
<dbReference type="EMBL" id="CP092488">
    <property type="protein sequence ID" value="UMB71412.1"/>
    <property type="molecule type" value="Genomic_DNA"/>
</dbReference>